<feature type="transmembrane region" description="Helical" evidence="1">
    <location>
        <begin position="106"/>
        <end position="129"/>
    </location>
</feature>
<dbReference type="InParanoid" id="A0A1U7Z975"/>
<feature type="transmembrane region" description="Helical" evidence="1">
    <location>
        <begin position="192"/>
        <end position="211"/>
    </location>
</feature>
<organism evidence="2 3">
    <name type="scientific">Nelumbo nucifera</name>
    <name type="common">Sacred lotus</name>
    <dbReference type="NCBI Taxonomy" id="4432"/>
    <lineage>
        <taxon>Eukaryota</taxon>
        <taxon>Viridiplantae</taxon>
        <taxon>Streptophyta</taxon>
        <taxon>Embryophyta</taxon>
        <taxon>Tracheophyta</taxon>
        <taxon>Spermatophyta</taxon>
        <taxon>Magnoliopsida</taxon>
        <taxon>Proteales</taxon>
        <taxon>Nelumbonaceae</taxon>
        <taxon>Nelumbo</taxon>
    </lineage>
</organism>
<feature type="transmembrane region" description="Helical" evidence="1">
    <location>
        <begin position="12"/>
        <end position="34"/>
    </location>
</feature>
<keyword evidence="2" id="KW-1185">Reference proteome</keyword>
<dbReference type="OMA" id="DHHWEKD"/>
<reference evidence="3" key="1">
    <citation type="submission" date="2025-08" db="UniProtKB">
        <authorList>
            <consortium name="RefSeq"/>
        </authorList>
    </citation>
    <scope>IDENTIFICATION</scope>
</reference>
<proteinExistence type="predicted"/>
<dbReference type="AlphaFoldDB" id="A0A1U7Z975"/>
<dbReference type="KEGG" id="nnu:104587647"/>
<dbReference type="Proteomes" id="UP000189703">
    <property type="component" value="Unplaced"/>
</dbReference>
<keyword evidence="1" id="KW-0472">Membrane</keyword>
<evidence type="ECO:0000313" key="3">
    <source>
        <dbReference type="RefSeq" id="XP_010243645.1"/>
    </source>
</evidence>
<evidence type="ECO:0000313" key="2">
    <source>
        <dbReference type="Proteomes" id="UP000189703"/>
    </source>
</evidence>
<evidence type="ECO:0000256" key="1">
    <source>
        <dbReference type="SAM" id="Phobius"/>
    </source>
</evidence>
<feature type="transmembrane region" description="Helical" evidence="1">
    <location>
        <begin position="141"/>
        <end position="164"/>
    </location>
</feature>
<keyword evidence="1" id="KW-1133">Transmembrane helix</keyword>
<dbReference type="RefSeq" id="XP_010243645.1">
    <property type="nucleotide sequence ID" value="XM_010245343.2"/>
</dbReference>
<name>A0A1U7Z975_NELNU</name>
<sequence length="301" mass="33668">MRSNYFRSFLAFLLKFLNFLQTFVGVSIIIYSAWMLNQWNKHSQNPLPSPPPPPSAPSPELPVPLLLNSDMVRVFGQNLQLNLAAELVSGLDDGLQFELNKLPAPWFIYSFMGVGILLCSITCIGHIAAESVNGCCLCFYTLLKTILILLEAALVAFIVFVHSWEKELPYDPTGELDNLRSFILNNIDICKWVGITMVTIQALSLLLALILQAMVSTRRRDYDSDDDYAIIRGRTRQPLLNPQISQTTGSTSVNSKGTHSDIWSTRMREKYGLNSTDAKCGLLDQNSPLTSGENQKRCSIM</sequence>
<keyword evidence="1" id="KW-0812">Transmembrane</keyword>
<dbReference type="eggNOG" id="ENOG502QVPS">
    <property type="taxonomic scope" value="Eukaryota"/>
</dbReference>
<protein>
    <submittedName>
        <fullName evidence="3">Tetraspanin-18</fullName>
    </submittedName>
</protein>
<dbReference type="OrthoDB" id="723894at2759"/>
<gene>
    <name evidence="3" type="primary">LOC104587647</name>
</gene>
<dbReference type="FunCoup" id="A0A1U7Z975">
    <property type="interactions" value="890"/>
</dbReference>
<accession>A0A1U7Z975</accession>
<dbReference type="GeneID" id="104587647"/>